<dbReference type="Proteomes" id="UP001242045">
    <property type="component" value="Unassembled WGS sequence"/>
</dbReference>
<proteinExistence type="predicted"/>
<evidence type="ECO:0000313" key="1">
    <source>
        <dbReference type="EMBL" id="MDP9892586.1"/>
    </source>
</evidence>
<accession>A0AAW8CY72</accession>
<sequence length="85" mass="8901">MSAAQMGTPGEAVAAATQAQKLSTNNAIINDPCGKLKALLMERAQRAGVSVYEMGCGGYAVGWLSRCREVPDLRSLSRCLTQLGG</sequence>
<dbReference type="RefSeq" id="WP_307684442.1">
    <property type="nucleotide sequence ID" value="NZ_JAUSRD010000003.1"/>
</dbReference>
<dbReference type="EMBL" id="JAUSRD010000003">
    <property type="protein sequence ID" value="MDP9892586.1"/>
    <property type="molecule type" value="Genomic_DNA"/>
</dbReference>
<dbReference type="AlphaFoldDB" id="A0AAW8CY72"/>
<protein>
    <submittedName>
        <fullName evidence="1">Uncharacterized protein</fullName>
    </submittedName>
</protein>
<evidence type="ECO:0000313" key="2">
    <source>
        <dbReference type="Proteomes" id="UP001242045"/>
    </source>
</evidence>
<reference evidence="1" key="1">
    <citation type="submission" date="2023-07" db="EMBL/GenBank/DDBJ databases">
        <title>Sorghum-associated microbial communities from plants grown in Nebraska, USA.</title>
        <authorList>
            <person name="Schachtman D."/>
        </authorList>
    </citation>
    <scope>NUCLEOTIDE SEQUENCE</scope>
    <source>
        <strain evidence="1">DS3754</strain>
    </source>
</reference>
<organism evidence="1 2">
    <name type="scientific">Variovorax boronicumulans</name>
    <dbReference type="NCBI Taxonomy" id="436515"/>
    <lineage>
        <taxon>Bacteria</taxon>
        <taxon>Pseudomonadati</taxon>
        <taxon>Pseudomonadota</taxon>
        <taxon>Betaproteobacteria</taxon>
        <taxon>Burkholderiales</taxon>
        <taxon>Comamonadaceae</taxon>
        <taxon>Variovorax</taxon>
    </lineage>
</organism>
<name>A0AAW8CY72_9BURK</name>
<gene>
    <name evidence="1" type="ORF">J2W31_001691</name>
</gene>
<comment type="caution">
    <text evidence="1">The sequence shown here is derived from an EMBL/GenBank/DDBJ whole genome shotgun (WGS) entry which is preliminary data.</text>
</comment>